<protein>
    <recommendedName>
        <fullName evidence="3">GGDEF domain-containing protein</fullName>
    </recommendedName>
</protein>
<keyword evidence="2" id="KW-1185">Reference proteome</keyword>
<dbReference type="Proteomes" id="UP000254875">
    <property type="component" value="Unassembled WGS sequence"/>
</dbReference>
<evidence type="ECO:0000313" key="1">
    <source>
        <dbReference type="EMBL" id="RDK00974.1"/>
    </source>
</evidence>
<evidence type="ECO:0000313" key="2">
    <source>
        <dbReference type="Proteomes" id="UP000254875"/>
    </source>
</evidence>
<organism evidence="1 2">
    <name type="scientific">Paraburkholderia lacunae</name>
    <dbReference type="NCBI Taxonomy" id="2211104"/>
    <lineage>
        <taxon>Bacteria</taxon>
        <taxon>Pseudomonadati</taxon>
        <taxon>Pseudomonadota</taxon>
        <taxon>Betaproteobacteria</taxon>
        <taxon>Burkholderiales</taxon>
        <taxon>Burkholderiaceae</taxon>
        <taxon>Paraburkholderia</taxon>
    </lineage>
</organism>
<dbReference type="EMBL" id="QHKS01000012">
    <property type="protein sequence ID" value="RDK00974.1"/>
    <property type="molecule type" value="Genomic_DNA"/>
</dbReference>
<comment type="caution">
    <text evidence="1">The sequence shown here is derived from an EMBL/GenBank/DDBJ whole genome shotgun (WGS) entry which is preliminary data.</text>
</comment>
<proteinExistence type="predicted"/>
<name>A0A370N5T4_9BURK</name>
<reference evidence="2" key="1">
    <citation type="submission" date="2018-05" db="EMBL/GenBank/DDBJ databases">
        <authorList>
            <person name="Feng T."/>
        </authorList>
    </citation>
    <scope>NUCLEOTIDE SEQUENCE [LARGE SCALE GENOMIC DNA]</scope>
    <source>
        <strain evidence="2">S27</strain>
    </source>
</reference>
<evidence type="ECO:0008006" key="3">
    <source>
        <dbReference type="Google" id="ProtNLM"/>
    </source>
</evidence>
<dbReference type="AlphaFoldDB" id="A0A370N5T4"/>
<dbReference type="RefSeq" id="WP_115102680.1">
    <property type="nucleotide sequence ID" value="NZ_QHKS01000012.1"/>
</dbReference>
<gene>
    <name evidence="1" type="ORF">DLM46_19305</name>
</gene>
<sequence>MQHFAFLPECNALLVLESRLPDLAHACAPILCMSAFSTRNLRVGDVFGRLDAEAFGVLCPATTAALHAVRAAGRDRMMAAERGGTR</sequence>
<accession>A0A370N5T4</accession>